<dbReference type="HOGENOM" id="CLU_113150_0_0_1"/>
<dbReference type="Gene3D" id="3.20.20.80">
    <property type="entry name" value="Glycosidases"/>
    <property type="match status" value="1"/>
</dbReference>
<evidence type="ECO:0000256" key="3">
    <source>
        <dbReference type="ARBA" id="ARBA00012663"/>
    </source>
</evidence>
<sequence length="177" mass="20076">MSMLPVMITGACEDMPSLDMKEGYVLDVGPHPMLNASSVWGVLRGLETFSQLIWEDPTGQMVANQTHIIDEPRYAHRGVLLDTARHFLPVNVILENLEAMSYNKFNVFHWHIVDAQSFPYVSTVYPNLHLKGSYSSMNLVYTPEMIAEVIEFGRLRGIRVVPEFDTPGHTYSWGLGY</sequence>
<dbReference type="Proteomes" id="UP000007875">
    <property type="component" value="Unassembled WGS sequence"/>
</dbReference>
<comment type="similarity">
    <text evidence="2">Belongs to the glycosyl hydrolase 20 family.</text>
</comment>
<comment type="catalytic activity">
    <reaction evidence="9">
        <text>a ganglioside GM2 + H2O = a ganglioside GM3 + N-acetyl-beta-D-galactosamine</text>
        <dbReference type="Rhea" id="RHEA:47968"/>
        <dbReference type="ChEBI" id="CHEBI:15377"/>
        <dbReference type="ChEBI" id="CHEBI:28497"/>
        <dbReference type="ChEBI" id="CHEBI:79210"/>
        <dbReference type="ChEBI" id="CHEBI:79218"/>
    </reaction>
    <physiologicalReaction direction="left-to-right" evidence="9">
        <dbReference type="Rhea" id="RHEA:47969"/>
    </physiologicalReaction>
</comment>
<name>H2YUW0_CIOSA</name>
<dbReference type="GO" id="GO:0006689">
    <property type="term" value="P:ganglioside catabolic process"/>
    <property type="evidence" value="ECO:0007669"/>
    <property type="project" value="TreeGrafter"/>
</dbReference>
<evidence type="ECO:0000256" key="6">
    <source>
        <dbReference type="ARBA" id="ARBA00023295"/>
    </source>
</evidence>
<dbReference type="SUPFAM" id="SSF51445">
    <property type="entry name" value="(Trans)glycosidases"/>
    <property type="match status" value="1"/>
</dbReference>
<reference evidence="14" key="2">
    <citation type="submission" date="2025-08" db="UniProtKB">
        <authorList>
            <consortium name="Ensembl"/>
        </authorList>
    </citation>
    <scope>IDENTIFICATION</scope>
</reference>
<dbReference type="InterPro" id="IPR025705">
    <property type="entry name" value="Beta_hexosaminidase_sua/sub"/>
</dbReference>
<dbReference type="GeneTree" id="ENSGT00390000008107"/>
<comment type="catalytic activity">
    <reaction evidence="8">
        <text>a ganglioside GM2 (d18:1(4E)) + H2O = a ganglioside GM3 (d18:1(4E)) + N-acetyl-beta-D-galactosamine</text>
        <dbReference type="Rhea" id="RHEA:47940"/>
        <dbReference type="ChEBI" id="CHEBI:15377"/>
        <dbReference type="ChEBI" id="CHEBI:28497"/>
        <dbReference type="ChEBI" id="CHEBI:60065"/>
        <dbReference type="ChEBI" id="CHEBI:71502"/>
    </reaction>
    <physiologicalReaction direction="left-to-right" evidence="8">
        <dbReference type="Rhea" id="RHEA:47941"/>
    </physiologicalReaction>
</comment>
<evidence type="ECO:0000313" key="14">
    <source>
        <dbReference type="Ensembl" id="ENSCSAVP00000009120.1"/>
    </source>
</evidence>
<dbReference type="GO" id="GO:0004563">
    <property type="term" value="F:beta-N-acetylhexosaminidase activity"/>
    <property type="evidence" value="ECO:0007669"/>
    <property type="project" value="UniProtKB-EC"/>
</dbReference>
<dbReference type="GO" id="GO:0005764">
    <property type="term" value="C:lysosome"/>
    <property type="evidence" value="ECO:0007669"/>
    <property type="project" value="TreeGrafter"/>
</dbReference>
<organism evidence="14 15">
    <name type="scientific">Ciona savignyi</name>
    <name type="common">Pacific transparent sea squirt</name>
    <dbReference type="NCBI Taxonomy" id="51511"/>
    <lineage>
        <taxon>Eukaryota</taxon>
        <taxon>Metazoa</taxon>
        <taxon>Chordata</taxon>
        <taxon>Tunicata</taxon>
        <taxon>Ascidiacea</taxon>
        <taxon>Phlebobranchia</taxon>
        <taxon>Cionidae</taxon>
        <taxon>Ciona</taxon>
    </lineage>
</organism>
<evidence type="ECO:0000256" key="8">
    <source>
        <dbReference type="ARBA" id="ARBA00043767"/>
    </source>
</evidence>
<dbReference type="PANTHER" id="PTHR22600">
    <property type="entry name" value="BETA-HEXOSAMINIDASE"/>
    <property type="match status" value="1"/>
</dbReference>
<evidence type="ECO:0000256" key="4">
    <source>
        <dbReference type="ARBA" id="ARBA00022801"/>
    </source>
</evidence>
<accession>H2YUW0</accession>
<comment type="catalytic activity">
    <reaction evidence="10">
        <text>N-acetyl-beta-D-galactosaminyl-(1-&gt;4)-beta-D-3-sulfogalactosyl-(1-&gt;4)-beta-D-glucosyl-(1&lt;-&gt;1')-ceramide + H2O = a beta-D-3-sulfogalactosyl-(1-&gt;4)-beta-D-glucosyl-(1&lt;-&gt;1')-ceramide + N-acetyl-beta-D-galactosamine</text>
        <dbReference type="Rhea" id="RHEA:48276"/>
        <dbReference type="ChEBI" id="CHEBI:15377"/>
        <dbReference type="ChEBI" id="CHEBI:28497"/>
        <dbReference type="ChEBI" id="CHEBI:90163"/>
        <dbReference type="ChEBI" id="CHEBI:90164"/>
    </reaction>
    <physiologicalReaction direction="left-to-right" evidence="10">
        <dbReference type="Rhea" id="RHEA:48277"/>
    </physiologicalReaction>
</comment>
<comment type="catalytic activity">
    <reaction evidence="11">
        <text>N-acetyl-beta-D-6-sulfogalactosaminyl-(1-&gt;4)-alpha-L-iduronyl-(1-&gt;3)-N-acetyl-D-6-sulfogalactosamine + H2O = alpha-L-iduronyl-(1-&gt;3)-N-acetyl-D-6-sulfogalactosamine + N-acetyl-D-6-sulfogalactosamine</text>
        <dbReference type="Rhea" id="RHEA:64384"/>
        <dbReference type="ChEBI" id="CHEBI:15377"/>
        <dbReference type="ChEBI" id="CHEBI:152567"/>
        <dbReference type="ChEBI" id="CHEBI:152568"/>
        <dbReference type="ChEBI" id="CHEBI:153064"/>
    </reaction>
    <physiologicalReaction direction="left-to-right" evidence="11">
        <dbReference type="Rhea" id="RHEA:64385"/>
    </physiologicalReaction>
</comment>
<dbReference type="Pfam" id="PF00728">
    <property type="entry name" value="Glyco_hydro_20"/>
    <property type="match status" value="1"/>
</dbReference>
<keyword evidence="15" id="KW-1185">Reference proteome</keyword>
<evidence type="ECO:0000256" key="11">
    <source>
        <dbReference type="ARBA" id="ARBA00049464"/>
    </source>
</evidence>
<dbReference type="AlphaFoldDB" id="H2YUW0"/>
<evidence type="ECO:0000256" key="2">
    <source>
        <dbReference type="ARBA" id="ARBA00006285"/>
    </source>
</evidence>
<protein>
    <recommendedName>
        <fullName evidence="3">beta-N-acetylhexosaminidase</fullName>
        <ecNumber evidence="3">3.2.1.52</ecNumber>
    </recommendedName>
</protein>
<proteinExistence type="inferred from homology"/>
<reference evidence="15" key="1">
    <citation type="submission" date="2003-08" db="EMBL/GenBank/DDBJ databases">
        <authorList>
            <person name="Birren B."/>
            <person name="Nusbaum C."/>
            <person name="Abebe A."/>
            <person name="Abouelleil A."/>
            <person name="Adekoya E."/>
            <person name="Ait-zahra M."/>
            <person name="Allen N."/>
            <person name="Allen T."/>
            <person name="An P."/>
            <person name="Anderson M."/>
            <person name="Anderson S."/>
            <person name="Arachchi H."/>
            <person name="Armbruster J."/>
            <person name="Bachantsang P."/>
            <person name="Baldwin J."/>
            <person name="Barry A."/>
            <person name="Bayul T."/>
            <person name="Blitshsteyn B."/>
            <person name="Bloom T."/>
            <person name="Blye J."/>
            <person name="Boguslavskiy L."/>
            <person name="Borowsky M."/>
            <person name="Boukhgalter B."/>
            <person name="Brunache A."/>
            <person name="Butler J."/>
            <person name="Calixte N."/>
            <person name="Calvo S."/>
            <person name="Camarata J."/>
            <person name="Campo K."/>
            <person name="Chang J."/>
            <person name="Cheshatsang Y."/>
            <person name="Citroen M."/>
            <person name="Collymore A."/>
            <person name="Considine T."/>
            <person name="Cook A."/>
            <person name="Cooke P."/>
            <person name="Corum B."/>
            <person name="Cuomo C."/>
            <person name="David R."/>
            <person name="Dawoe T."/>
            <person name="Degray S."/>
            <person name="Dodge S."/>
            <person name="Dooley K."/>
            <person name="Dorje P."/>
            <person name="Dorjee K."/>
            <person name="Dorris L."/>
            <person name="Duffey N."/>
            <person name="Dupes A."/>
            <person name="Elkins T."/>
            <person name="Engels R."/>
            <person name="Erickson J."/>
            <person name="Farina A."/>
            <person name="Faro S."/>
            <person name="Ferreira P."/>
            <person name="Fischer H."/>
            <person name="Fitzgerald M."/>
            <person name="Foley K."/>
            <person name="Gage D."/>
            <person name="Galagan J."/>
            <person name="Gearin G."/>
            <person name="Gnerre S."/>
            <person name="Gnirke A."/>
            <person name="Goyette A."/>
            <person name="Graham J."/>
            <person name="Grandbois E."/>
            <person name="Gyaltsen K."/>
            <person name="Hafez N."/>
            <person name="Hagopian D."/>
            <person name="Hagos B."/>
            <person name="Hall J."/>
            <person name="Hatcher B."/>
            <person name="Heller A."/>
            <person name="Higgins H."/>
            <person name="Honan T."/>
            <person name="Horn A."/>
            <person name="Houde N."/>
            <person name="Hughes L."/>
            <person name="Hulme W."/>
            <person name="Husby E."/>
            <person name="Iliev I."/>
            <person name="Jaffe D."/>
            <person name="Jones C."/>
            <person name="Kamal M."/>
            <person name="Kamat A."/>
            <person name="Kamvysselis M."/>
            <person name="Karlsson E."/>
            <person name="Kells C."/>
            <person name="Kieu A."/>
            <person name="Kisner P."/>
            <person name="Kodira C."/>
            <person name="Kulbokas E."/>
            <person name="Labutti K."/>
            <person name="Lama D."/>
            <person name="Landers T."/>
            <person name="Leger J."/>
            <person name="Levine S."/>
            <person name="Lewis D."/>
            <person name="Lewis T."/>
            <person name="Lindblad-toh K."/>
            <person name="Liu X."/>
            <person name="Lokyitsang T."/>
            <person name="Lokyitsang Y."/>
            <person name="Lucien O."/>
            <person name="Lui A."/>
            <person name="Ma L.J."/>
            <person name="Mabbitt R."/>
            <person name="Macdonald J."/>
            <person name="Maclean C."/>
            <person name="Major J."/>
            <person name="Manning J."/>
            <person name="Marabella R."/>
            <person name="Maru K."/>
            <person name="Matthews C."/>
            <person name="Mauceli E."/>
            <person name="Mccarthy M."/>
            <person name="Mcdonough S."/>
            <person name="Mcghee T."/>
            <person name="Meldrim J."/>
            <person name="Meneus L."/>
            <person name="Mesirov J."/>
            <person name="Mihalev A."/>
            <person name="Mihova T."/>
            <person name="Mikkelsen T."/>
            <person name="Mlenga V."/>
            <person name="Moru K."/>
            <person name="Mozes J."/>
            <person name="Mulrain L."/>
            <person name="Munson G."/>
            <person name="Naylor J."/>
            <person name="Newes C."/>
            <person name="Nguyen C."/>
            <person name="Nguyen N."/>
            <person name="Nguyen T."/>
            <person name="Nicol R."/>
            <person name="Nielsen C."/>
            <person name="Nizzari M."/>
            <person name="Norbu C."/>
            <person name="Norbu N."/>
            <person name="O'donnell P."/>
            <person name="Okoawo O."/>
            <person name="O'leary S."/>
            <person name="Omotosho B."/>
            <person name="O'neill K."/>
            <person name="Osman S."/>
            <person name="Parker S."/>
            <person name="Perrin D."/>
            <person name="Phunkhang P."/>
            <person name="Piqani B."/>
            <person name="Purcell S."/>
            <person name="Rachupka T."/>
            <person name="Ramasamy U."/>
            <person name="Rameau R."/>
            <person name="Ray V."/>
            <person name="Raymond C."/>
            <person name="Retta R."/>
            <person name="Richardson S."/>
            <person name="Rise C."/>
            <person name="Rodriguez J."/>
            <person name="Rogers J."/>
            <person name="Rogov P."/>
            <person name="Rutman M."/>
            <person name="Schupbach R."/>
            <person name="Seaman C."/>
            <person name="Settipalli S."/>
            <person name="Sharpe T."/>
            <person name="Sheridan J."/>
            <person name="Sherpa N."/>
            <person name="Shi J."/>
            <person name="Smirnov S."/>
            <person name="Smith C."/>
            <person name="Sougnez C."/>
            <person name="Spencer B."/>
            <person name="Stalker J."/>
            <person name="Stange-thomann N."/>
            <person name="Stavropoulos S."/>
            <person name="Stetson K."/>
            <person name="Stone C."/>
            <person name="Stone S."/>
            <person name="Stubbs M."/>
            <person name="Talamas J."/>
            <person name="Tchuinga P."/>
            <person name="Tenzing P."/>
            <person name="Tesfaye S."/>
            <person name="Theodore J."/>
            <person name="Thoulutsang Y."/>
            <person name="Topham K."/>
            <person name="Towey S."/>
            <person name="Tsamla T."/>
            <person name="Tsomo N."/>
            <person name="Vallee D."/>
            <person name="Vassiliev H."/>
            <person name="Venkataraman V."/>
            <person name="Vinson J."/>
            <person name="Vo A."/>
            <person name="Wade C."/>
            <person name="Wang S."/>
            <person name="Wangchuk T."/>
            <person name="Wangdi T."/>
            <person name="Whittaker C."/>
            <person name="Wilkinson J."/>
            <person name="Wu Y."/>
            <person name="Wyman D."/>
            <person name="Yadav S."/>
            <person name="Yang S."/>
            <person name="Yang X."/>
            <person name="Yeager S."/>
            <person name="Yee E."/>
            <person name="Young G."/>
            <person name="Zainoun J."/>
            <person name="Zembeck L."/>
            <person name="Zimmer A."/>
            <person name="Zody M."/>
            <person name="Lander E."/>
        </authorList>
    </citation>
    <scope>NUCLEOTIDE SEQUENCE [LARGE SCALE GENOMIC DNA]</scope>
</reference>
<dbReference type="GO" id="GO:0005975">
    <property type="term" value="P:carbohydrate metabolic process"/>
    <property type="evidence" value="ECO:0007669"/>
    <property type="project" value="InterPro"/>
</dbReference>
<dbReference type="GO" id="GO:0030203">
    <property type="term" value="P:glycosaminoglycan metabolic process"/>
    <property type="evidence" value="ECO:0007669"/>
    <property type="project" value="TreeGrafter"/>
</dbReference>
<dbReference type="Ensembl" id="ENSCSAVT00000009234.1">
    <property type="protein sequence ID" value="ENSCSAVP00000009120.1"/>
    <property type="gene ID" value="ENSCSAVG00000005375.1"/>
</dbReference>
<feature type="domain" description="Beta-hexosaminidase eukaryotic type N-terminal" evidence="13">
    <location>
        <begin position="6"/>
        <end position="52"/>
    </location>
</feature>
<keyword evidence="6" id="KW-0326">Glycosidase</keyword>
<evidence type="ECO:0000256" key="1">
    <source>
        <dbReference type="ARBA" id="ARBA00001231"/>
    </source>
</evidence>
<dbReference type="PANTHER" id="PTHR22600:SF21">
    <property type="entry name" value="BETA-HEXOSAMINIDASE A"/>
    <property type="match status" value="1"/>
</dbReference>
<comment type="catalytic activity">
    <reaction evidence="7">
        <text>beta-D-GalNAc-(1-&gt;4)-alpha-L-IdoA-(1-&gt;3)-beta-D-GalNAc-4-sulfate-(1-&gt;4)-alpha-L-IdoA-(1-&gt;3)-D-GalNAc-4-sulfate + H2O = alpha-L-IdoA-(1-&gt;3)-beta-D-GalNAc-4-sulfate-(1-&gt;4)-alpha-L-IdoA-(1-&gt;3)-D-GalNAc-4-sulfate + N-acetyl-D-galactosamine</text>
        <dbReference type="Rhea" id="RHEA:64372"/>
        <dbReference type="ChEBI" id="CHEBI:15377"/>
        <dbReference type="ChEBI" id="CHEBI:28037"/>
        <dbReference type="ChEBI" id="CHEBI:152565"/>
        <dbReference type="ChEBI" id="CHEBI:152566"/>
    </reaction>
    <physiologicalReaction direction="left-to-right" evidence="7">
        <dbReference type="Rhea" id="RHEA:64373"/>
    </physiologicalReaction>
</comment>
<dbReference type="InterPro" id="IPR029018">
    <property type="entry name" value="Hex-like_dom2"/>
</dbReference>
<evidence type="ECO:0000259" key="12">
    <source>
        <dbReference type="Pfam" id="PF00728"/>
    </source>
</evidence>
<evidence type="ECO:0000259" key="13">
    <source>
        <dbReference type="Pfam" id="PF14845"/>
    </source>
</evidence>
<dbReference type="InterPro" id="IPR015883">
    <property type="entry name" value="Glyco_hydro_20_cat"/>
</dbReference>
<evidence type="ECO:0000256" key="9">
    <source>
        <dbReference type="ARBA" id="ARBA00043827"/>
    </source>
</evidence>
<dbReference type="SUPFAM" id="SSF55545">
    <property type="entry name" value="beta-N-acetylhexosaminidase-like domain"/>
    <property type="match status" value="1"/>
</dbReference>
<dbReference type="InterPro" id="IPR017853">
    <property type="entry name" value="GH"/>
</dbReference>
<evidence type="ECO:0000256" key="10">
    <source>
        <dbReference type="ARBA" id="ARBA00047301"/>
    </source>
</evidence>
<evidence type="ECO:0000256" key="7">
    <source>
        <dbReference type="ARBA" id="ARBA00023505"/>
    </source>
</evidence>
<dbReference type="InterPro" id="IPR029019">
    <property type="entry name" value="HEX_eukaryotic_N"/>
</dbReference>
<dbReference type="Gene3D" id="3.30.379.10">
    <property type="entry name" value="Chitobiase/beta-hexosaminidase domain 2-like"/>
    <property type="match status" value="1"/>
</dbReference>
<dbReference type="Pfam" id="PF14845">
    <property type="entry name" value="Glycohydro_20b2"/>
    <property type="match status" value="1"/>
</dbReference>
<dbReference type="EC" id="3.2.1.52" evidence="3"/>
<reference evidence="14" key="3">
    <citation type="submission" date="2025-09" db="UniProtKB">
        <authorList>
            <consortium name="Ensembl"/>
        </authorList>
    </citation>
    <scope>IDENTIFICATION</scope>
</reference>
<evidence type="ECO:0000313" key="15">
    <source>
        <dbReference type="Proteomes" id="UP000007875"/>
    </source>
</evidence>
<evidence type="ECO:0000256" key="5">
    <source>
        <dbReference type="ARBA" id="ARBA00023180"/>
    </source>
</evidence>
<keyword evidence="5" id="KW-0325">Glycoprotein</keyword>
<comment type="catalytic activity">
    <reaction evidence="1">
        <text>Hydrolysis of terminal non-reducing N-acetyl-D-hexosamine residues in N-acetyl-beta-D-hexosaminides.</text>
        <dbReference type="EC" id="3.2.1.52"/>
    </reaction>
</comment>
<dbReference type="PRINTS" id="PR00738">
    <property type="entry name" value="GLHYDRLASE20"/>
</dbReference>
<dbReference type="GO" id="GO:0016020">
    <property type="term" value="C:membrane"/>
    <property type="evidence" value="ECO:0007669"/>
    <property type="project" value="TreeGrafter"/>
</dbReference>
<feature type="domain" description="Glycoside hydrolase family 20 catalytic" evidence="12">
    <location>
        <begin position="74"/>
        <end position="175"/>
    </location>
</feature>
<keyword evidence="4" id="KW-0378">Hydrolase</keyword>